<dbReference type="NCBIfam" id="TIGR00126">
    <property type="entry name" value="deoC"/>
    <property type="match status" value="1"/>
</dbReference>
<keyword evidence="4 6" id="KW-0704">Schiff base</keyword>
<reference evidence="7 8" key="1">
    <citation type="submission" date="2019-06" db="EMBL/GenBank/DDBJ databases">
        <title>Sequencing the genomes of 1000 actinobacteria strains.</title>
        <authorList>
            <person name="Klenk H.-P."/>
        </authorList>
    </citation>
    <scope>NUCLEOTIDE SEQUENCE [LARGE SCALE GENOMIC DNA]</scope>
    <source>
        <strain evidence="7 8">DSM 4813</strain>
    </source>
</reference>
<evidence type="ECO:0000256" key="6">
    <source>
        <dbReference type="HAMAP-Rule" id="MF_00114"/>
    </source>
</evidence>
<dbReference type="AlphaFoldDB" id="A0A542ZUN2"/>
<evidence type="ECO:0000256" key="4">
    <source>
        <dbReference type="ARBA" id="ARBA00023270"/>
    </source>
</evidence>
<dbReference type="PANTHER" id="PTHR10889">
    <property type="entry name" value="DEOXYRIBOSE-PHOSPHATE ALDOLASE"/>
    <property type="match status" value="1"/>
</dbReference>
<organism evidence="7 8">
    <name type="scientific">Rarobacter faecitabidus</name>
    <dbReference type="NCBI Taxonomy" id="13243"/>
    <lineage>
        <taxon>Bacteria</taxon>
        <taxon>Bacillati</taxon>
        <taxon>Actinomycetota</taxon>
        <taxon>Actinomycetes</taxon>
        <taxon>Micrococcales</taxon>
        <taxon>Rarobacteraceae</taxon>
        <taxon>Rarobacter</taxon>
    </lineage>
</organism>
<dbReference type="UniPathway" id="UPA00002">
    <property type="reaction ID" value="UER00468"/>
</dbReference>
<dbReference type="Proteomes" id="UP000315389">
    <property type="component" value="Unassembled WGS sequence"/>
</dbReference>
<protein>
    <recommendedName>
        <fullName evidence="6">Deoxyribose-phosphate aldolase</fullName>
        <shortName evidence="6">DERA</shortName>
        <ecNumber evidence="6">4.1.2.4</ecNumber>
    </recommendedName>
    <alternativeName>
        <fullName evidence="6">2-deoxy-D-ribose 5-phosphate aldolase</fullName>
    </alternativeName>
    <alternativeName>
        <fullName evidence="6">Phosphodeoxyriboaldolase</fullName>
        <shortName evidence="6">Deoxyriboaldolase</shortName>
    </alternativeName>
</protein>
<dbReference type="GO" id="GO:0004139">
    <property type="term" value="F:deoxyribose-phosphate aldolase activity"/>
    <property type="evidence" value="ECO:0007669"/>
    <property type="project" value="UniProtKB-UniRule"/>
</dbReference>
<dbReference type="OrthoDB" id="6579831at2"/>
<dbReference type="GO" id="GO:0006018">
    <property type="term" value="P:2-deoxyribose 1-phosphate catabolic process"/>
    <property type="evidence" value="ECO:0007669"/>
    <property type="project" value="UniProtKB-UniRule"/>
</dbReference>
<keyword evidence="3 6" id="KW-0456">Lyase</keyword>
<sequence>MRATELARFIDHTDLRPEATVADAADAVTLARELGTWGVCVAPSRLERAIEPGATLRYITVCGYPTGAHLAQVKAFEAVRSYRDGAHEIDLVMNLGAAKAGEWGRVSDGIEIVRLALAEAAAEDGQDTPLLKVIVESALLSKDEIVRSCWAAVEAGADLVETSTGTHPAGGASVEAVQIMAGAVGGDIGIKASGGIKDYAFAMALIDAGATRLGTSSTRAVLGGAPN</sequence>
<dbReference type="InterPro" id="IPR002915">
    <property type="entry name" value="DeoC/FbaB/LacD_aldolase"/>
</dbReference>
<dbReference type="SMART" id="SM01133">
    <property type="entry name" value="DeoC"/>
    <property type="match status" value="1"/>
</dbReference>
<feature type="active site" description="Proton donor/acceptor" evidence="6">
    <location>
        <position position="191"/>
    </location>
</feature>
<gene>
    <name evidence="6" type="primary">deoC</name>
    <name evidence="7" type="ORF">FB461_0553</name>
</gene>
<evidence type="ECO:0000313" key="8">
    <source>
        <dbReference type="Proteomes" id="UP000315389"/>
    </source>
</evidence>
<comment type="function">
    <text evidence="6">Catalyzes a reversible aldol reaction between acetaldehyde and D-glyceraldehyde 3-phosphate to generate 2-deoxy-D-ribose 5-phosphate.</text>
</comment>
<feature type="active site" description="Proton donor/acceptor" evidence="6">
    <location>
        <position position="90"/>
    </location>
</feature>
<dbReference type="PANTHER" id="PTHR10889:SF1">
    <property type="entry name" value="DEOXYRIBOSE-PHOSPHATE ALDOLASE"/>
    <property type="match status" value="1"/>
</dbReference>
<name>A0A542ZUN2_RARFA</name>
<dbReference type="RefSeq" id="WP_142118736.1">
    <property type="nucleotide sequence ID" value="NZ_BAAASV010000003.1"/>
</dbReference>
<dbReference type="PIRSF" id="PIRSF001357">
    <property type="entry name" value="DeoC"/>
    <property type="match status" value="1"/>
</dbReference>
<evidence type="ECO:0000313" key="7">
    <source>
        <dbReference type="EMBL" id="TQL64068.1"/>
    </source>
</evidence>
<dbReference type="GO" id="GO:0016052">
    <property type="term" value="P:carbohydrate catabolic process"/>
    <property type="evidence" value="ECO:0007669"/>
    <property type="project" value="TreeGrafter"/>
</dbReference>
<keyword evidence="2 6" id="KW-0963">Cytoplasm</keyword>
<comment type="catalytic activity">
    <reaction evidence="5 6">
        <text>2-deoxy-D-ribose 5-phosphate = D-glyceraldehyde 3-phosphate + acetaldehyde</text>
        <dbReference type="Rhea" id="RHEA:12821"/>
        <dbReference type="ChEBI" id="CHEBI:15343"/>
        <dbReference type="ChEBI" id="CHEBI:59776"/>
        <dbReference type="ChEBI" id="CHEBI:62877"/>
        <dbReference type="EC" id="4.1.2.4"/>
    </reaction>
</comment>
<dbReference type="InterPro" id="IPR028581">
    <property type="entry name" value="DeoC_typeI"/>
</dbReference>
<comment type="similarity">
    <text evidence="1 6">Belongs to the DeoC/FbaB aldolase family. DeoC type 1 subfamily.</text>
</comment>
<dbReference type="CDD" id="cd00959">
    <property type="entry name" value="DeoC"/>
    <property type="match status" value="1"/>
</dbReference>
<dbReference type="Gene3D" id="3.20.20.70">
    <property type="entry name" value="Aldolase class I"/>
    <property type="match status" value="1"/>
</dbReference>
<comment type="pathway">
    <text evidence="6">Carbohydrate degradation; 2-deoxy-D-ribose 1-phosphate degradation; D-glyceraldehyde 3-phosphate and acetaldehyde from 2-deoxy-alpha-D-ribose 1-phosphate: step 2/2.</text>
</comment>
<dbReference type="EC" id="4.1.2.4" evidence="6"/>
<evidence type="ECO:0000256" key="2">
    <source>
        <dbReference type="ARBA" id="ARBA00022490"/>
    </source>
</evidence>
<comment type="caution">
    <text evidence="6">Lacks conserved residue(s) required for the propagation of feature annotation.</text>
</comment>
<dbReference type="HAMAP" id="MF_00114">
    <property type="entry name" value="DeoC_type1"/>
    <property type="match status" value="1"/>
</dbReference>
<dbReference type="Pfam" id="PF01791">
    <property type="entry name" value="DeoC"/>
    <property type="match status" value="1"/>
</dbReference>
<dbReference type="EMBL" id="VFOS01000001">
    <property type="protein sequence ID" value="TQL64068.1"/>
    <property type="molecule type" value="Genomic_DNA"/>
</dbReference>
<keyword evidence="8" id="KW-1185">Reference proteome</keyword>
<dbReference type="InterPro" id="IPR011343">
    <property type="entry name" value="DeoC"/>
</dbReference>
<evidence type="ECO:0000256" key="1">
    <source>
        <dbReference type="ARBA" id="ARBA00010936"/>
    </source>
</evidence>
<proteinExistence type="inferred from homology"/>
<comment type="caution">
    <text evidence="7">The sequence shown here is derived from an EMBL/GenBank/DDBJ whole genome shotgun (WGS) entry which is preliminary data.</text>
</comment>
<accession>A0A542ZUN2</accession>
<dbReference type="GO" id="GO:0005737">
    <property type="term" value="C:cytoplasm"/>
    <property type="evidence" value="ECO:0007669"/>
    <property type="project" value="UniProtKB-SubCell"/>
</dbReference>
<evidence type="ECO:0000256" key="3">
    <source>
        <dbReference type="ARBA" id="ARBA00023239"/>
    </source>
</evidence>
<evidence type="ECO:0000256" key="5">
    <source>
        <dbReference type="ARBA" id="ARBA00048791"/>
    </source>
</evidence>
<dbReference type="SUPFAM" id="SSF51569">
    <property type="entry name" value="Aldolase"/>
    <property type="match status" value="1"/>
</dbReference>
<comment type="subcellular location">
    <subcellularLocation>
        <location evidence="6">Cytoplasm</location>
    </subcellularLocation>
</comment>
<dbReference type="GO" id="GO:0009264">
    <property type="term" value="P:deoxyribonucleotide catabolic process"/>
    <property type="evidence" value="ECO:0007669"/>
    <property type="project" value="UniProtKB-UniRule"/>
</dbReference>
<dbReference type="InterPro" id="IPR013785">
    <property type="entry name" value="Aldolase_TIM"/>
</dbReference>